<dbReference type="Proteomes" id="UP000054359">
    <property type="component" value="Unassembled WGS sequence"/>
</dbReference>
<feature type="non-terminal residue" evidence="1">
    <location>
        <position position="53"/>
    </location>
</feature>
<organism evidence="1 2">
    <name type="scientific">Stegodyphus mimosarum</name>
    <name type="common">African social velvet spider</name>
    <dbReference type="NCBI Taxonomy" id="407821"/>
    <lineage>
        <taxon>Eukaryota</taxon>
        <taxon>Metazoa</taxon>
        <taxon>Ecdysozoa</taxon>
        <taxon>Arthropoda</taxon>
        <taxon>Chelicerata</taxon>
        <taxon>Arachnida</taxon>
        <taxon>Araneae</taxon>
        <taxon>Araneomorphae</taxon>
        <taxon>Entelegynae</taxon>
        <taxon>Eresoidea</taxon>
        <taxon>Eresidae</taxon>
        <taxon>Stegodyphus</taxon>
    </lineage>
</organism>
<sequence>MFVKKVLLLCKISYNKTKSILKYTFQILAFVKKNKLTFLSYAYKQENYVLPPH</sequence>
<reference evidence="1 2" key="1">
    <citation type="submission" date="2013-11" db="EMBL/GenBank/DDBJ databases">
        <title>Genome sequencing of Stegodyphus mimosarum.</title>
        <authorList>
            <person name="Bechsgaard J."/>
        </authorList>
    </citation>
    <scope>NUCLEOTIDE SEQUENCE [LARGE SCALE GENOMIC DNA]</scope>
</reference>
<gene>
    <name evidence="1" type="ORF">X975_22121</name>
</gene>
<accession>A0A087TGB2</accession>
<name>A0A087TGB2_STEMI</name>
<evidence type="ECO:0000313" key="2">
    <source>
        <dbReference type="Proteomes" id="UP000054359"/>
    </source>
</evidence>
<protein>
    <submittedName>
        <fullName evidence="1">Uncharacterized protein</fullName>
    </submittedName>
</protein>
<dbReference type="EMBL" id="KK115089">
    <property type="protein sequence ID" value="KFM64151.1"/>
    <property type="molecule type" value="Genomic_DNA"/>
</dbReference>
<dbReference type="AlphaFoldDB" id="A0A087TGB2"/>
<proteinExistence type="predicted"/>
<keyword evidence="2" id="KW-1185">Reference proteome</keyword>
<evidence type="ECO:0000313" key="1">
    <source>
        <dbReference type="EMBL" id="KFM64151.1"/>
    </source>
</evidence>